<dbReference type="Gene3D" id="2.60.40.740">
    <property type="match status" value="1"/>
</dbReference>
<dbReference type="Pfam" id="PF16640">
    <property type="entry name" value="Big_3_5"/>
    <property type="match status" value="2"/>
</dbReference>
<evidence type="ECO:0000313" key="3">
    <source>
        <dbReference type="EMBL" id="GAA4483572.1"/>
    </source>
</evidence>
<keyword evidence="1" id="KW-0732">Signal</keyword>
<feature type="chain" id="PRO_5046143842" description="Bacterial Ig-like domain-containing protein" evidence="1">
    <location>
        <begin position="31"/>
        <end position="391"/>
    </location>
</feature>
<keyword evidence="4" id="KW-1185">Reference proteome</keyword>
<sequence length="391" mass="38525">MSMMRRMVATVGVAAIAVLGVGVGGGTASAAATSATKTTDNLKVTKSVAPGTVTRGQTVTYKTVFEVTSIVDRYINKITDVHPAGFEYVPGSAKVTASGLTSGPSTSSPTPAVDDANNRLSVSGSWLVSDRWLSENKDVTFEVTYTVPDTATPGTFDSGLAFDVATWQSSQVFNPMGVNVDVSAPTTTTTTTVTAPAGARVGEAVDLVATVEPTPAGGTVQFKDNGTAIGAPVTPVAGKATLSHAFTANGAHAITAEYTGAGTFTASTSAPSTVDVTAPTQTVLSAASDAQAGVPVNLVAAVTPAPNGGTVQFKDGNTVIGTADVAGGTATLSHAFTTAGTHQITANFAGTPTFDASSSASVAVTVTGGTGGGTGGSGSLDTGSLTGIFGS</sequence>
<feature type="domain" description="Bacterial Ig-like" evidence="2">
    <location>
        <begin position="194"/>
        <end position="277"/>
    </location>
</feature>
<dbReference type="InterPro" id="IPR032109">
    <property type="entry name" value="Big_3_5"/>
</dbReference>
<dbReference type="Proteomes" id="UP001501183">
    <property type="component" value="Unassembled WGS sequence"/>
</dbReference>
<dbReference type="EMBL" id="BAABFB010000054">
    <property type="protein sequence ID" value="GAA4483572.1"/>
    <property type="molecule type" value="Genomic_DNA"/>
</dbReference>
<name>A0ABP8PB53_9NOCA</name>
<dbReference type="Gene3D" id="2.60.40.10">
    <property type="entry name" value="Immunoglobulins"/>
    <property type="match status" value="2"/>
</dbReference>
<reference evidence="4" key="1">
    <citation type="journal article" date="2019" name="Int. J. Syst. Evol. Microbiol.">
        <title>The Global Catalogue of Microorganisms (GCM) 10K type strain sequencing project: providing services to taxonomists for standard genome sequencing and annotation.</title>
        <authorList>
            <consortium name="The Broad Institute Genomics Platform"/>
            <consortium name="The Broad Institute Genome Sequencing Center for Infectious Disease"/>
            <person name="Wu L."/>
            <person name="Ma J."/>
        </authorList>
    </citation>
    <scope>NUCLEOTIDE SEQUENCE [LARGE SCALE GENOMIC DNA]</scope>
    <source>
        <strain evidence="4">JCM 32206</strain>
    </source>
</reference>
<accession>A0ABP8PB53</accession>
<evidence type="ECO:0000256" key="1">
    <source>
        <dbReference type="SAM" id="SignalP"/>
    </source>
</evidence>
<evidence type="ECO:0000313" key="4">
    <source>
        <dbReference type="Proteomes" id="UP001501183"/>
    </source>
</evidence>
<protein>
    <recommendedName>
        <fullName evidence="2">Bacterial Ig-like domain-containing protein</fullName>
    </recommendedName>
</protein>
<organism evidence="3 4">
    <name type="scientific">Rhodococcus olei</name>
    <dbReference type="NCBI Taxonomy" id="2161675"/>
    <lineage>
        <taxon>Bacteria</taxon>
        <taxon>Bacillati</taxon>
        <taxon>Actinomycetota</taxon>
        <taxon>Actinomycetes</taxon>
        <taxon>Mycobacteriales</taxon>
        <taxon>Nocardiaceae</taxon>
        <taxon>Rhodococcus</taxon>
    </lineage>
</organism>
<feature type="domain" description="Bacterial Ig-like" evidence="2">
    <location>
        <begin position="286"/>
        <end position="367"/>
    </location>
</feature>
<comment type="caution">
    <text evidence="3">The sequence shown here is derived from an EMBL/GenBank/DDBJ whole genome shotgun (WGS) entry which is preliminary data.</text>
</comment>
<dbReference type="InterPro" id="IPR013783">
    <property type="entry name" value="Ig-like_fold"/>
</dbReference>
<feature type="signal peptide" evidence="1">
    <location>
        <begin position="1"/>
        <end position="30"/>
    </location>
</feature>
<proteinExistence type="predicted"/>
<gene>
    <name evidence="3" type="ORF">GCM10023094_35350</name>
</gene>
<evidence type="ECO:0000259" key="2">
    <source>
        <dbReference type="Pfam" id="PF16640"/>
    </source>
</evidence>